<comment type="caution">
    <text evidence="1">The sequence shown here is derived from an EMBL/GenBank/DDBJ whole genome shotgun (WGS) entry which is preliminary data.</text>
</comment>
<keyword evidence="2" id="KW-1185">Reference proteome</keyword>
<accession>A0ACC1P0F3</accession>
<gene>
    <name evidence="1" type="ORF">NUW58_g5944</name>
</gene>
<name>A0ACC1P0F3_9PEZI</name>
<organism evidence="1 2">
    <name type="scientific">Xylaria curta</name>
    <dbReference type="NCBI Taxonomy" id="42375"/>
    <lineage>
        <taxon>Eukaryota</taxon>
        <taxon>Fungi</taxon>
        <taxon>Dikarya</taxon>
        <taxon>Ascomycota</taxon>
        <taxon>Pezizomycotina</taxon>
        <taxon>Sordariomycetes</taxon>
        <taxon>Xylariomycetidae</taxon>
        <taxon>Xylariales</taxon>
        <taxon>Xylariaceae</taxon>
        <taxon>Xylaria</taxon>
    </lineage>
</organism>
<dbReference type="EMBL" id="JAPDGR010001250">
    <property type="protein sequence ID" value="KAJ2984657.1"/>
    <property type="molecule type" value="Genomic_DNA"/>
</dbReference>
<dbReference type="Proteomes" id="UP001143856">
    <property type="component" value="Unassembled WGS sequence"/>
</dbReference>
<sequence length="185" mass="20836">MDRPRKITLPTGIIKDGLRLSYGVMRRLPRCSPDIALQYNQWSIPKGTPVGMGAYSLHTNTEVYLEPFKFIPERWLGDFDPRMDDSWVPFTRGSRKCLGYNLPNSSLAIAEINWALAVLFRPNGPDLTLYETDESDITPVVDFHLPLPKLDSRGCRIANVVIGLAQFHPTETRDKSTLTSTGLTD</sequence>
<evidence type="ECO:0000313" key="2">
    <source>
        <dbReference type="Proteomes" id="UP001143856"/>
    </source>
</evidence>
<reference evidence="1" key="1">
    <citation type="submission" date="2022-10" db="EMBL/GenBank/DDBJ databases">
        <title>Genome Sequence of Xylaria curta.</title>
        <authorList>
            <person name="Buettner E."/>
        </authorList>
    </citation>
    <scope>NUCLEOTIDE SEQUENCE</scope>
    <source>
        <strain evidence="1">Babe10</strain>
    </source>
</reference>
<protein>
    <submittedName>
        <fullName evidence="1">Uncharacterized protein</fullName>
    </submittedName>
</protein>
<proteinExistence type="predicted"/>
<evidence type="ECO:0000313" key="1">
    <source>
        <dbReference type="EMBL" id="KAJ2984657.1"/>
    </source>
</evidence>